<evidence type="ECO:0000256" key="9">
    <source>
        <dbReference type="ARBA" id="ARBA00023128"/>
    </source>
</evidence>
<comment type="caution">
    <text evidence="11">The sequence shown here is derived from an EMBL/GenBank/DDBJ whole genome shotgun (WGS) entry which is preliminary data.</text>
</comment>
<keyword evidence="12" id="KW-1185">Reference proteome</keyword>
<evidence type="ECO:0000313" key="11">
    <source>
        <dbReference type="EMBL" id="OLL26061.1"/>
    </source>
</evidence>
<dbReference type="Pfam" id="PF02936">
    <property type="entry name" value="COX4"/>
    <property type="match status" value="1"/>
</dbReference>
<keyword evidence="5" id="KW-0999">Mitochondrion inner membrane</keyword>
<evidence type="ECO:0000256" key="5">
    <source>
        <dbReference type="ARBA" id="ARBA00022792"/>
    </source>
</evidence>
<keyword evidence="9" id="KW-0496">Mitochondrion</keyword>
<comment type="pathway">
    <text evidence="2">Energy metabolism; oxidative phosphorylation.</text>
</comment>
<proteinExistence type="inferred from homology"/>
<dbReference type="Proteomes" id="UP000186594">
    <property type="component" value="Unassembled WGS sequence"/>
</dbReference>
<comment type="similarity">
    <text evidence="3">Belongs to the cytochrome c oxidase IV family.</text>
</comment>
<dbReference type="OrthoDB" id="186013at2759"/>
<dbReference type="GO" id="GO:0045277">
    <property type="term" value="C:respiratory chain complex IV"/>
    <property type="evidence" value="ECO:0007669"/>
    <property type="project" value="EnsemblFungi"/>
</dbReference>
<dbReference type="InterPro" id="IPR004203">
    <property type="entry name" value="Cyt_c_oxidase_su4_fam"/>
</dbReference>
<evidence type="ECO:0000256" key="6">
    <source>
        <dbReference type="ARBA" id="ARBA00022946"/>
    </source>
</evidence>
<dbReference type="STRING" id="1198029.A0A1U7LU67"/>
<keyword evidence="7" id="KW-1133">Transmembrane helix</keyword>
<dbReference type="OMA" id="YVIHLFA"/>
<dbReference type="EMBL" id="LXFE01000246">
    <property type="protein sequence ID" value="OLL26061.1"/>
    <property type="molecule type" value="Genomic_DNA"/>
</dbReference>
<name>A0A1U7LU67_NEOID</name>
<evidence type="ECO:0000256" key="10">
    <source>
        <dbReference type="ARBA" id="ARBA00023136"/>
    </source>
</evidence>
<reference evidence="11 12" key="1">
    <citation type="submission" date="2016-04" db="EMBL/GenBank/DDBJ databases">
        <title>Evolutionary innovation and constraint leading to complex multicellularity in the Ascomycota.</title>
        <authorList>
            <person name="Cisse O."/>
            <person name="Nguyen A."/>
            <person name="Hewitt D.A."/>
            <person name="Jedd G."/>
            <person name="Stajich J.E."/>
        </authorList>
    </citation>
    <scope>NUCLEOTIDE SEQUENCE [LARGE SCALE GENOMIC DNA]</scope>
    <source>
        <strain evidence="11 12">DAH-3</strain>
    </source>
</reference>
<gene>
    <name evidence="11" type="ORF">NEOLI_002288</name>
</gene>
<dbReference type="GO" id="GO:0016491">
    <property type="term" value="F:oxidoreductase activity"/>
    <property type="evidence" value="ECO:0007669"/>
    <property type="project" value="UniProtKB-KW"/>
</dbReference>
<keyword evidence="10" id="KW-0472">Membrane</keyword>
<sequence>MIISTIRRRVLPSLVRLRNASSASSAVISSPELVDLETRWEQMPVEAQEKLFNKMEDRQKSDWHELTLQEKRAGLTKKIAYYMSFGDYGPRKPDPTKTSHVVLGVIGVKSLSGGEVPRTMTREWQEASNEAMKKQKIEPITGISSEGYTGKGMVQSK</sequence>
<dbReference type="CDD" id="cd00922">
    <property type="entry name" value="Cyt_c_Oxidase_IV"/>
    <property type="match status" value="1"/>
</dbReference>
<dbReference type="Gene3D" id="1.10.442.10">
    <property type="entry name" value="Cytochrome c oxidase subunit IV"/>
    <property type="match status" value="1"/>
</dbReference>
<evidence type="ECO:0000256" key="7">
    <source>
        <dbReference type="ARBA" id="ARBA00022989"/>
    </source>
</evidence>
<evidence type="ECO:0000256" key="8">
    <source>
        <dbReference type="ARBA" id="ARBA00023002"/>
    </source>
</evidence>
<evidence type="ECO:0000313" key="12">
    <source>
        <dbReference type="Proteomes" id="UP000186594"/>
    </source>
</evidence>
<evidence type="ECO:0000256" key="4">
    <source>
        <dbReference type="ARBA" id="ARBA00022692"/>
    </source>
</evidence>
<accession>A0A1U7LU67</accession>
<keyword evidence="8" id="KW-0560">Oxidoreductase</keyword>
<dbReference type="PANTHER" id="PTHR10707:SF10">
    <property type="entry name" value="CYTOCHROME C OXIDASE SUBUNIT 4"/>
    <property type="match status" value="1"/>
</dbReference>
<dbReference type="GO" id="GO:0004129">
    <property type="term" value="F:cytochrome-c oxidase activity"/>
    <property type="evidence" value="ECO:0007669"/>
    <property type="project" value="EnsemblFungi"/>
</dbReference>
<keyword evidence="6" id="KW-0809">Transit peptide</keyword>
<dbReference type="GO" id="GO:0005743">
    <property type="term" value="C:mitochondrial inner membrane"/>
    <property type="evidence" value="ECO:0007669"/>
    <property type="project" value="UniProtKB-SubCell"/>
</dbReference>
<dbReference type="SUPFAM" id="SSF81406">
    <property type="entry name" value="Mitochondrial cytochrome c oxidase subunit IV"/>
    <property type="match status" value="1"/>
</dbReference>
<dbReference type="PANTHER" id="PTHR10707">
    <property type="entry name" value="CYTOCHROME C OXIDASE SUBUNIT IV"/>
    <property type="match status" value="1"/>
</dbReference>
<evidence type="ECO:0000256" key="3">
    <source>
        <dbReference type="ARBA" id="ARBA00008135"/>
    </source>
</evidence>
<dbReference type="InterPro" id="IPR036639">
    <property type="entry name" value="Cyt_c_oxidase_su4_sf"/>
</dbReference>
<evidence type="ECO:0000256" key="2">
    <source>
        <dbReference type="ARBA" id="ARBA00004673"/>
    </source>
</evidence>
<comment type="subcellular location">
    <subcellularLocation>
        <location evidence="1">Mitochondrion inner membrane</location>
        <topology evidence="1">Single-pass membrane protein</topology>
    </subcellularLocation>
</comment>
<dbReference type="GO" id="GO:0006123">
    <property type="term" value="P:mitochondrial electron transport, cytochrome c to oxygen"/>
    <property type="evidence" value="ECO:0007669"/>
    <property type="project" value="InterPro"/>
</dbReference>
<protein>
    <submittedName>
        <fullName evidence="11">Cytochrome c oxidase polypeptide 5, mitochondrial</fullName>
    </submittedName>
</protein>
<keyword evidence="4" id="KW-0812">Transmembrane</keyword>
<organism evidence="11 12">
    <name type="scientific">Neolecta irregularis (strain DAH-3)</name>
    <dbReference type="NCBI Taxonomy" id="1198029"/>
    <lineage>
        <taxon>Eukaryota</taxon>
        <taxon>Fungi</taxon>
        <taxon>Dikarya</taxon>
        <taxon>Ascomycota</taxon>
        <taxon>Taphrinomycotina</taxon>
        <taxon>Neolectales</taxon>
        <taxon>Neolectaceae</taxon>
        <taxon>Neolecta</taxon>
    </lineage>
</organism>
<evidence type="ECO:0000256" key="1">
    <source>
        <dbReference type="ARBA" id="ARBA00004434"/>
    </source>
</evidence>
<dbReference type="AlphaFoldDB" id="A0A1U7LU67"/>